<dbReference type="SUPFAM" id="SSF111369">
    <property type="entry name" value="HlyD-like secretion proteins"/>
    <property type="match status" value="1"/>
</dbReference>
<dbReference type="InterPro" id="IPR058781">
    <property type="entry name" value="HH_AprE-like"/>
</dbReference>
<organism evidence="14 15">
    <name type="scientific">Endozoicomonas lisbonensis</name>
    <dbReference type="NCBI Taxonomy" id="3120522"/>
    <lineage>
        <taxon>Bacteria</taxon>
        <taxon>Pseudomonadati</taxon>
        <taxon>Pseudomonadota</taxon>
        <taxon>Gammaproteobacteria</taxon>
        <taxon>Oceanospirillales</taxon>
        <taxon>Endozoicomonadaceae</taxon>
        <taxon>Endozoicomonas</taxon>
    </lineage>
</organism>
<evidence type="ECO:0000256" key="6">
    <source>
        <dbReference type="ARBA" id="ARBA00022692"/>
    </source>
</evidence>
<evidence type="ECO:0000256" key="7">
    <source>
        <dbReference type="ARBA" id="ARBA00022989"/>
    </source>
</evidence>
<dbReference type="Gene3D" id="2.40.30.170">
    <property type="match status" value="1"/>
</dbReference>
<comment type="subcellular location">
    <subcellularLocation>
        <location evidence="1 9">Cell inner membrane</location>
        <topology evidence="1 9">Single-pass membrane protein</topology>
    </subcellularLocation>
</comment>
<evidence type="ECO:0000256" key="9">
    <source>
        <dbReference type="RuleBase" id="RU365093"/>
    </source>
</evidence>
<keyword evidence="8 9" id="KW-0472">Membrane</keyword>
<dbReference type="InterPro" id="IPR006144">
    <property type="entry name" value="Secretion_HlyD_CS"/>
</dbReference>
<evidence type="ECO:0000313" key="15">
    <source>
        <dbReference type="Proteomes" id="UP001549366"/>
    </source>
</evidence>
<feature type="transmembrane region" description="Helical" evidence="9">
    <location>
        <begin position="78"/>
        <end position="96"/>
    </location>
</feature>
<dbReference type="InterPro" id="IPR010129">
    <property type="entry name" value="T1SS_HlyD"/>
</dbReference>
<keyword evidence="10" id="KW-0175">Coiled coil</keyword>
<dbReference type="NCBIfam" id="TIGR01843">
    <property type="entry name" value="type_I_hlyD"/>
    <property type="match status" value="1"/>
</dbReference>
<evidence type="ECO:0000256" key="5">
    <source>
        <dbReference type="ARBA" id="ARBA00022519"/>
    </source>
</evidence>
<comment type="similarity">
    <text evidence="2 9">Belongs to the membrane fusion protein (MFP) (TC 8.A.1) family.</text>
</comment>
<feature type="compositionally biased region" description="Basic and acidic residues" evidence="11">
    <location>
        <begin position="1"/>
        <end position="11"/>
    </location>
</feature>
<evidence type="ECO:0000256" key="2">
    <source>
        <dbReference type="ARBA" id="ARBA00009477"/>
    </source>
</evidence>
<comment type="caution">
    <text evidence="14">The sequence shown here is derived from an EMBL/GenBank/DDBJ whole genome shotgun (WGS) entry which is preliminary data.</text>
</comment>
<protein>
    <recommendedName>
        <fullName evidence="9">Membrane fusion protein (MFP) family protein</fullName>
    </recommendedName>
</protein>
<evidence type="ECO:0000313" key="14">
    <source>
        <dbReference type="EMBL" id="MET4757454.1"/>
    </source>
</evidence>
<evidence type="ECO:0000256" key="4">
    <source>
        <dbReference type="ARBA" id="ARBA00022475"/>
    </source>
</evidence>
<dbReference type="PROSITE" id="PS00543">
    <property type="entry name" value="HLYD_FAMILY"/>
    <property type="match status" value="1"/>
</dbReference>
<name>A0ABV2SJZ5_9GAMM</name>
<keyword evidence="6 9" id="KW-0812">Transmembrane</keyword>
<feature type="compositionally biased region" description="Acidic residues" evidence="11">
    <location>
        <begin position="23"/>
        <end position="45"/>
    </location>
</feature>
<evidence type="ECO:0000256" key="1">
    <source>
        <dbReference type="ARBA" id="ARBA00004377"/>
    </source>
</evidence>
<dbReference type="PANTHER" id="PTHR30386:SF26">
    <property type="entry name" value="TRANSPORT PROTEIN COMB"/>
    <property type="match status" value="1"/>
</dbReference>
<dbReference type="InterPro" id="IPR058982">
    <property type="entry name" value="Beta-barrel_AprE"/>
</dbReference>
<proteinExistence type="inferred from homology"/>
<dbReference type="RefSeq" id="WP_354007609.1">
    <property type="nucleotide sequence ID" value="NZ_JBEWTA010000001.1"/>
</dbReference>
<evidence type="ECO:0000259" key="12">
    <source>
        <dbReference type="Pfam" id="PF25994"/>
    </source>
</evidence>
<feature type="coiled-coil region" evidence="10">
    <location>
        <begin position="205"/>
        <end position="232"/>
    </location>
</feature>
<feature type="region of interest" description="Disordered" evidence="11">
    <location>
        <begin position="1"/>
        <end position="57"/>
    </location>
</feature>
<keyword evidence="15" id="KW-1185">Reference proteome</keyword>
<dbReference type="PRINTS" id="PR01490">
    <property type="entry name" value="RTXTOXIND"/>
</dbReference>
<evidence type="ECO:0000256" key="8">
    <source>
        <dbReference type="ARBA" id="ARBA00023136"/>
    </source>
</evidence>
<dbReference type="Gene3D" id="1.10.287.470">
    <property type="entry name" value="Helix hairpin bin"/>
    <property type="match status" value="1"/>
</dbReference>
<feature type="domain" description="AprE-like beta-barrel" evidence="13">
    <location>
        <begin position="376"/>
        <end position="465"/>
    </location>
</feature>
<evidence type="ECO:0000256" key="3">
    <source>
        <dbReference type="ARBA" id="ARBA00022448"/>
    </source>
</evidence>
<evidence type="ECO:0000259" key="13">
    <source>
        <dbReference type="Pfam" id="PF26002"/>
    </source>
</evidence>
<dbReference type="InterPro" id="IPR050739">
    <property type="entry name" value="MFP"/>
</dbReference>
<dbReference type="Pfam" id="PF25994">
    <property type="entry name" value="HH_AprE"/>
    <property type="match status" value="1"/>
</dbReference>
<dbReference type="Pfam" id="PF26002">
    <property type="entry name" value="Beta-barrel_AprE"/>
    <property type="match status" value="1"/>
</dbReference>
<dbReference type="Gene3D" id="2.40.50.100">
    <property type="match status" value="1"/>
</dbReference>
<evidence type="ECO:0000256" key="11">
    <source>
        <dbReference type="SAM" id="MobiDB-lite"/>
    </source>
</evidence>
<accession>A0ABV2SJZ5</accession>
<keyword evidence="5 9" id="KW-0997">Cell inner membrane</keyword>
<evidence type="ECO:0000256" key="10">
    <source>
        <dbReference type="SAM" id="Coils"/>
    </source>
</evidence>
<dbReference type="Proteomes" id="UP001549366">
    <property type="component" value="Unassembled WGS sequence"/>
</dbReference>
<keyword evidence="7 9" id="KW-1133">Transmembrane helix</keyword>
<feature type="domain" description="AprE-like long alpha-helical hairpin" evidence="12">
    <location>
        <begin position="152"/>
        <end position="334"/>
    </location>
</feature>
<keyword evidence="3 9" id="KW-0813">Transport</keyword>
<dbReference type="PANTHER" id="PTHR30386">
    <property type="entry name" value="MEMBRANE FUSION SUBUNIT OF EMRAB-TOLC MULTIDRUG EFFLUX PUMP"/>
    <property type="match status" value="1"/>
</dbReference>
<feature type="coiled-coil region" evidence="10">
    <location>
        <begin position="307"/>
        <end position="334"/>
    </location>
</feature>
<keyword evidence="4 9" id="KW-1003">Cell membrane</keyword>
<dbReference type="EMBL" id="JBEWTB010000002">
    <property type="protein sequence ID" value="MET4757454.1"/>
    <property type="molecule type" value="Genomic_DNA"/>
</dbReference>
<gene>
    <name evidence="14" type="ORF">V5J35_002646</name>
</gene>
<feature type="compositionally biased region" description="Low complexity" evidence="11">
    <location>
        <begin position="12"/>
        <end position="22"/>
    </location>
</feature>
<sequence>MSDQKDTDPGKQNEQAAPQEQEALQEQDVLEPDETAAEADGEDTAESSLEEHVKPEDLEYMSDTSAAMLMKTPRGGRLLIYMMLLAVFSAVIWASVAELDEITRGMGKVIPSSRLQVVQNLEGGILQELYVQEGELVKEGQLLLRLDDTRFRSTYRESAVEYYSELARAARLKAELSGQDIYFPSELDDYQEYIDREETIYENRKDGLRAELDIANRQSSQAKHELSASEAQLEFLTTSFELGEEELELTKPLAKQGVVSHVEMIQLKQRVNDLASERKMTELSIPKLKSAYEEALARKRELTVKFREEVVQELRETELKLDQMTESHTSLEDQVKRTLVRSPVPGIVKKININTIGGVIQPGMDLLEIVPVEDNLLIEAEISPKDIGFLREGMTSVVKLTAYDFAIYGGLEGTLEHIGADTVENEKGESFYVVHIRTDKNYLGNEETQLEIIPGMKTNVDILTGKKTLMDYLLKPILKAKRNALTER</sequence>
<reference evidence="14 15" key="1">
    <citation type="submission" date="2024-06" db="EMBL/GenBank/DDBJ databases">
        <title>Genomic Encyclopedia of Type Strains, Phase V (KMG-V): Genome sequencing to study the core and pangenomes of soil and plant-associated prokaryotes.</title>
        <authorList>
            <person name="Whitman W."/>
        </authorList>
    </citation>
    <scope>NUCLEOTIDE SEQUENCE [LARGE SCALE GENOMIC DNA]</scope>
    <source>
        <strain evidence="14 15">NE40</strain>
    </source>
</reference>